<dbReference type="GO" id="GO:0005737">
    <property type="term" value="C:cytoplasm"/>
    <property type="evidence" value="ECO:0007669"/>
    <property type="project" value="UniProtKB-SubCell"/>
</dbReference>
<dbReference type="GO" id="GO:0000049">
    <property type="term" value="F:tRNA binding"/>
    <property type="evidence" value="ECO:0007669"/>
    <property type="project" value="UniProtKB-UniRule"/>
</dbReference>
<keyword evidence="6 10" id="KW-0949">S-adenosyl-L-methionine</keyword>
<keyword evidence="14" id="KW-1185">Reference proteome</keyword>
<dbReference type="OrthoDB" id="296065at2759"/>
<dbReference type="Pfam" id="PF25904">
    <property type="entry name" value="Tmrp11_N"/>
    <property type="match status" value="1"/>
</dbReference>
<feature type="domain" description="Ribosomal RNA large subunit methyltransferase K/L-like methyltransferase" evidence="11">
    <location>
        <begin position="193"/>
        <end position="308"/>
    </location>
</feature>
<dbReference type="GO" id="GO:0043527">
    <property type="term" value="C:tRNA methyltransferase complex"/>
    <property type="evidence" value="ECO:0007669"/>
    <property type="project" value="UniProtKB-ARBA"/>
</dbReference>
<evidence type="ECO:0000256" key="7">
    <source>
        <dbReference type="ARBA" id="ARBA00022694"/>
    </source>
</evidence>
<dbReference type="EMBL" id="ML220129">
    <property type="protein sequence ID" value="TGZ79722.1"/>
    <property type="molecule type" value="Genomic_DNA"/>
</dbReference>
<evidence type="ECO:0000256" key="3">
    <source>
        <dbReference type="ARBA" id="ARBA00022555"/>
    </source>
</evidence>
<evidence type="ECO:0000256" key="6">
    <source>
        <dbReference type="ARBA" id="ARBA00022691"/>
    </source>
</evidence>
<keyword evidence="7 10" id="KW-0819">tRNA processing</keyword>
<dbReference type="FunCoup" id="A0A4S2MTA1">
    <property type="interactions" value="798"/>
</dbReference>
<dbReference type="PROSITE" id="PS51627">
    <property type="entry name" value="SAM_MT_TRM11"/>
    <property type="match status" value="1"/>
</dbReference>
<keyword evidence="3 10" id="KW-0820">tRNA-binding</keyword>
<reference evidence="13 14" key="1">
    <citation type="submission" date="2019-04" db="EMBL/GenBank/DDBJ databases">
        <title>Comparative genomics and transcriptomics to analyze fruiting body development in filamentous ascomycetes.</title>
        <authorList>
            <consortium name="DOE Joint Genome Institute"/>
            <person name="Lutkenhaus R."/>
            <person name="Traeger S."/>
            <person name="Breuer J."/>
            <person name="Kuo A."/>
            <person name="Lipzen A."/>
            <person name="Pangilinan J."/>
            <person name="Dilworth D."/>
            <person name="Sandor L."/>
            <person name="Poggeler S."/>
            <person name="Barry K."/>
            <person name="Grigoriev I.V."/>
            <person name="Nowrousian M."/>
        </authorList>
    </citation>
    <scope>NUCLEOTIDE SEQUENCE [LARGE SCALE GENOMIC DNA]</scope>
    <source>
        <strain evidence="13 14">CBS 389.68</strain>
    </source>
</reference>
<dbReference type="PANTHER" id="PTHR13370">
    <property type="entry name" value="RNA METHYLASE-RELATED"/>
    <property type="match status" value="1"/>
</dbReference>
<comment type="similarity">
    <text evidence="10">Belongs to the class I-like SAM-binding methyltransferase superfamily. TRM11 methyltransferase family.</text>
</comment>
<keyword evidence="4 10" id="KW-0489">Methyltransferase</keyword>
<keyword evidence="2" id="KW-0963">Cytoplasm</keyword>
<dbReference type="PROSITE" id="PS00092">
    <property type="entry name" value="N6_MTASE"/>
    <property type="match status" value="1"/>
</dbReference>
<evidence type="ECO:0000256" key="8">
    <source>
        <dbReference type="ARBA" id="ARBA00022884"/>
    </source>
</evidence>
<evidence type="ECO:0000259" key="11">
    <source>
        <dbReference type="Pfam" id="PF01170"/>
    </source>
</evidence>
<feature type="domain" description="tRNA (guanine(10)-N(2))-methyltransferase TRMT11 N-terminal" evidence="12">
    <location>
        <begin position="11"/>
        <end position="183"/>
    </location>
</feature>
<dbReference type="Proteomes" id="UP000298138">
    <property type="component" value="Unassembled WGS sequence"/>
</dbReference>
<evidence type="ECO:0000256" key="1">
    <source>
        <dbReference type="ARBA" id="ARBA00004496"/>
    </source>
</evidence>
<evidence type="ECO:0000256" key="9">
    <source>
        <dbReference type="ARBA" id="ARBA00066937"/>
    </source>
</evidence>
<evidence type="ECO:0000313" key="14">
    <source>
        <dbReference type="Proteomes" id="UP000298138"/>
    </source>
</evidence>
<dbReference type="GO" id="GO:0008033">
    <property type="term" value="P:tRNA processing"/>
    <property type="evidence" value="ECO:0007669"/>
    <property type="project" value="UniProtKB-UniRule"/>
</dbReference>
<dbReference type="Pfam" id="PF01170">
    <property type="entry name" value="UPF0020"/>
    <property type="match status" value="1"/>
</dbReference>
<evidence type="ECO:0000256" key="2">
    <source>
        <dbReference type="ARBA" id="ARBA00022490"/>
    </source>
</evidence>
<evidence type="ECO:0000256" key="5">
    <source>
        <dbReference type="ARBA" id="ARBA00022679"/>
    </source>
</evidence>
<dbReference type="Gene3D" id="3.40.50.150">
    <property type="entry name" value="Vaccinia Virus protein VP39"/>
    <property type="match status" value="1"/>
</dbReference>
<dbReference type="PIRSF" id="PIRSF017259">
    <property type="entry name" value="tRNA_mtfrase_TRM11"/>
    <property type="match status" value="1"/>
</dbReference>
<protein>
    <recommendedName>
        <fullName evidence="9">tRNA (guanine(10)-N(2))-methyltransferase</fullName>
        <ecNumber evidence="9">2.1.1.214</ecNumber>
    </recommendedName>
</protein>
<evidence type="ECO:0000256" key="4">
    <source>
        <dbReference type="ARBA" id="ARBA00022603"/>
    </source>
</evidence>
<comment type="subcellular location">
    <subcellularLocation>
        <location evidence="1">Cytoplasm</location>
    </subcellularLocation>
</comment>
<dbReference type="STRING" id="341454.A0A4S2MTA1"/>
<organism evidence="13 14">
    <name type="scientific">Ascodesmis nigricans</name>
    <dbReference type="NCBI Taxonomy" id="341454"/>
    <lineage>
        <taxon>Eukaryota</taxon>
        <taxon>Fungi</taxon>
        <taxon>Dikarya</taxon>
        <taxon>Ascomycota</taxon>
        <taxon>Pezizomycotina</taxon>
        <taxon>Pezizomycetes</taxon>
        <taxon>Pezizales</taxon>
        <taxon>Ascodesmidaceae</taxon>
        <taxon>Ascodesmis</taxon>
    </lineage>
</organism>
<dbReference type="InParanoid" id="A0A4S2MTA1"/>
<dbReference type="SUPFAM" id="SSF53335">
    <property type="entry name" value="S-adenosyl-L-methionine-dependent methyltransferases"/>
    <property type="match status" value="1"/>
</dbReference>
<evidence type="ECO:0000256" key="10">
    <source>
        <dbReference type="PROSITE-ProRule" id="PRU00959"/>
    </source>
</evidence>
<dbReference type="AlphaFoldDB" id="A0A4S2MTA1"/>
<dbReference type="InterPro" id="IPR000241">
    <property type="entry name" value="RlmKL-like_Mtase"/>
</dbReference>
<evidence type="ECO:0000259" key="12">
    <source>
        <dbReference type="Pfam" id="PF25904"/>
    </source>
</evidence>
<proteinExistence type="inferred from homology"/>
<dbReference type="EC" id="2.1.1.214" evidence="9"/>
<evidence type="ECO:0000313" key="13">
    <source>
        <dbReference type="EMBL" id="TGZ79722.1"/>
    </source>
</evidence>
<dbReference type="InterPro" id="IPR029063">
    <property type="entry name" value="SAM-dependent_MTases_sf"/>
</dbReference>
<dbReference type="GO" id="GO:0032259">
    <property type="term" value="P:methylation"/>
    <property type="evidence" value="ECO:0007669"/>
    <property type="project" value="UniProtKB-UniRule"/>
</dbReference>
<dbReference type="PANTHER" id="PTHR13370:SF3">
    <property type="entry name" value="TRNA (GUANINE(10)-N2)-METHYLTRANSFERASE HOMOLOG"/>
    <property type="match status" value="1"/>
</dbReference>
<accession>A0A4S2MTA1</accession>
<name>A0A4S2MTA1_9PEZI</name>
<dbReference type="InterPro" id="IPR059073">
    <property type="entry name" value="TRMT11_N"/>
</dbReference>
<dbReference type="GO" id="GO:0160102">
    <property type="term" value="F:tRNA (guanine(10)-N2)-methyltransferase activity"/>
    <property type="evidence" value="ECO:0007669"/>
    <property type="project" value="UniProtKB-EC"/>
</dbReference>
<keyword evidence="5 10" id="KW-0808">Transferase</keyword>
<gene>
    <name evidence="13" type="ORF">EX30DRAFT_332931</name>
</gene>
<dbReference type="InterPro" id="IPR002052">
    <property type="entry name" value="DNA_methylase_N6_adenine_CS"/>
</dbReference>
<keyword evidence="8 10" id="KW-0694">RNA-binding</keyword>
<dbReference type="InterPro" id="IPR016691">
    <property type="entry name" value="TRMT11"/>
</dbReference>
<sequence>MTASDILPAQEYLIHFAQIHECFRQPEINALAKRHSLPLVWKSYSNASPFAIITLPSDTDARTIISDSILAKAIYRLLAHSSDYDSLHALLRSRPELIPETIRKATFKFTIESYLHKRSKSSQRSVINGFAHLPLTGTVTLDKPEVKFTVFEEFPGSPGIYRQDGPTNPISVGLGVFLSHGSRSTIDTYDLKKRLYIGTTSMDAELSLVTCNLAMAGPGKILYDPFSGTGSFLVTASHFGAMTLGSDIDGRQIRGKKPGKNVIGNFKQYGITSRYLDGFTADLTNTPLRSTRFLDGIVSDPPYGVREGLKVLGHKDPAKNGSGEPVVVDGVVKFKEPDYIPPKRPYSFNAMLDDICRFAAAHLVDAGRLCFWVPATNEDGIEMQLPKHPALELIAVCPQQFNNWSRWLLVYERIPGELDSMQVPEKQAVPQRATASELNNFRKKYFEGFNQKPTSPSTE</sequence>